<keyword evidence="3 5" id="KW-1133">Transmembrane helix</keyword>
<keyword evidence="6" id="KW-0489">Methyltransferase</keyword>
<evidence type="ECO:0000313" key="7">
    <source>
        <dbReference type="Proteomes" id="UP000533476"/>
    </source>
</evidence>
<dbReference type="EMBL" id="JABBVZ010000014">
    <property type="protein sequence ID" value="NMP21923.1"/>
    <property type="molecule type" value="Genomic_DNA"/>
</dbReference>
<proteinExistence type="predicted"/>
<dbReference type="Gene3D" id="1.20.120.1630">
    <property type="match status" value="1"/>
</dbReference>
<evidence type="ECO:0000256" key="3">
    <source>
        <dbReference type="ARBA" id="ARBA00022989"/>
    </source>
</evidence>
<keyword evidence="7" id="KW-1185">Reference proteome</keyword>
<dbReference type="InterPro" id="IPR052527">
    <property type="entry name" value="Metal_cation-efflux_comp"/>
</dbReference>
<protein>
    <submittedName>
        <fullName evidence="6">Isoprenylcysteine carboxylmethyltransferase family protein</fullName>
    </submittedName>
</protein>
<name>A0A7Y0L264_9FIRM</name>
<dbReference type="Proteomes" id="UP000533476">
    <property type="component" value="Unassembled WGS sequence"/>
</dbReference>
<accession>A0A7Y0L264</accession>
<feature type="transmembrane region" description="Helical" evidence="5">
    <location>
        <begin position="109"/>
        <end position="128"/>
    </location>
</feature>
<sequence>MKKIAHSPGVIAPPPLLYLGGLAFGYAFHWLIPWRPFNHTLVLGLVLIALGIAIALWAVGVMARAKTPVDPSRSPTHLVREGPFRWSRNPIYLSMTTASLGAALALNNGWIIVWLIPVLVTMHYGVIIREEQFLSDKFGDTYREYLRRVRRWL</sequence>
<dbReference type="PANTHER" id="PTHR43847">
    <property type="entry name" value="BLL3993 PROTEIN"/>
    <property type="match status" value="1"/>
</dbReference>
<dbReference type="AlphaFoldDB" id="A0A7Y0L264"/>
<dbReference type="GO" id="GO:0032259">
    <property type="term" value="P:methylation"/>
    <property type="evidence" value="ECO:0007669"/>
    <property type="project" value="UniProtKB-KW"/>
</dbReference>
<gene>
    <name evidence="6" type="ORF">HIJ39_06100</name>
</gene>
<dbReference type="GO" id="GO:0008168">
    <property type="term" value="F:methyltransferase activity"/>
    <property type="evidence" value="ECO:0007669"/>
    <property type="project" value="UniProtKB-KW"/>
</dbReference>
<dbReference type="RefSeq" id="WP_169097770.1">
    <property type="nucleotide sequence ID" value="NZ_JABBVZ010000014.1"/>
</dbReference>
<keyword evidence="2 5" id="KW-0812">Transmembrane</keyword>
<evidence type="ECO:0000256" key="2">
    <source>
        <dbReference type="ARBA" id="ARBA00022692"/>
    </source>
</evidence>
<keyword evidence="4 5" id="KW-0472">Membrane</keyword>
<dbReference type="GO" id="GO:0012505">
    <property type="term" value="C:endomembrane system"/>
    <property type="evidence" value="ECO:0007669"/>
    <property type="project" value="UniProtKB-SubCell"/>
</dbReference>
<evidence type="ECO:0000256" key="5">
    <source>
        <dbReference type="SAM" id="Phobius"/>
    </source>
</evidence>
<dbReference type="Pfam" id="PF04191">
    <property type="entry name" value="PEMT"/>
    <property type="match status" value="1"/>
</dbReference>
<dbReference type="InterPro" id="IPR007318">
    <property type="entry name" value="Phopholipid_MeTrfase"/>
</dbReference>
<organism evidence="6 7">
    <name type="scientific">Sulfobacillus harzensis</name>
    <dbReference type="NCBI Taxonomy" id="2729629"/>
    <lineage>
        <taxon>Bacteria</taxon>
        <taxon>Bacillati</taxon>
        <taxon>Bacillota</taxon>
        <taxon>Clostridia</taxon>
        <taxon>Eubacteriales</taxon>
        <taxon>Clostridiales Family XVII. Incertae Sedis</taxon>
        <taxon>Sulfobacillus</taxon>
    </lineage>
</organism>
<keyword evidence="6" id="KW-0808">Transferase</keyword>
<dbReference type="PANTHER" id="PTHR43847:SF1">
    <property type="entry name" value="BLL3993 PROTEIN"/>
    <property type="match status" value="1"/>
</dbReference>
<comment type="caution">
    <text evidence="6">The sequence shown here is derived from an EMBL/GenBank/DDBJ whole genome shotgun (WGS) entry which is preliminary data.</text>
</comment>
<evidence type="ECO:0000256" key="4">
    <source>
        <dbReference type="ARBA" id="ARBA00023136"/>
    </source>
</evidence>
<evidence type="ECO:0000313" key="6">
    <source>
        <dbReference type="EMBL" id="NMP21923.1"/>
    </source>
</evidence>
<reference evidence="6 7" key="1">
    <citation type="submission" date="2020-04" db="EMBL/GenBank/DDBJ databases">
        <authorList>
            <person name="Zhang R."/>
            <person name="Schippers A."/>
        </authorList>
    </citation>
    <scope>NUCLEOTIDE SEQUENCE [LARGE SCALE GENOMIC DNA]</scope>
    <source>
        <strain evidence="6 7">DSM 109850</strain>
    </source>
</reference>
<feature type="transmembrane region" description="Helical" evidence="5">
    <location>
        <begin position="41"/>
        <end position="63"/>
    </location>
</feature>
<feature type="transmembrane region" description="Helical" evidence="5">
    <location>
        <begin position="16"/>
        <end position="34"/>
    </location>
</feature>
<evidence type="ECO:0000256" key="1">
    <source>
        <dbReference type="ARBA" id="ARBA00004127"/>
    </source>
</evidence>
<comment type="subcellular location">
    <subcellularLocation>
        <location evidence="1">Endomembrane system</location>
        <topology evidence="1">Multi-pass membrane protein</topology>
    </subcellularLocation>
</comment>